<evidence type="ECO:0000313" key="2">
    <source>
        <dbReference type="Proteomes" id="UP000290287"/>
    </source>
</evidence>
<dbReference type="Proteomes" id="UP000290287">
    <property type="component" value="Unassembled WGS sequence"/>
</dbReference>
<gene>
    <name evidence="1" type="ORF">CS022_00005</name>
</gene>
<organism evidence="1 2">
    <name type="scientific">Veronia nyctiphanis</name>
    <dbReference type="NCBI Taxonomy" id="1278244"/>
    <lineage>
        <taxon>Bacteria</taxon>
        <taxon>Pseudomonadati</taxon>
        <taxon>Pseudomonadota</taxon>
        <taxon>Gammaproteobacteria</taxon>
        <taxon>Vibrionales</taxon>
        <taxon>Vibrionaceae</taxon>
        <taxon>Veronia</taxon>
    </lineage>
</organism>
<reference evidence="1 2" key="1">
    <citation type="submission" date="2017-10" db="EMBL/GenBank/DDBJ databases">
        <title>Nyctiphanis sp. nov., isolated from the stomach of the euphausiid Nyctiphanes simplex (Hansen, 1911) in the Gulf of California.</title>
        <authorList>
            <person name="Gomez-Gil B."/>
            <person name="Aguilar-Mendez M."/>
            <person name="Lopez-Cortes A."/>
            <person name="Gomez-Gutierrez J."/>
            <person name="Roque A."/>
            <person name="Lang E."/>
            <person name="Gonzalez-Castillo A."/>
        </authorList>
    </citation>
    <scope>NUCLEOTIDE SEQUENCE [LARGE SCALE GENOMIC DNA]</scope>
    <source>
        <strain evidence="1 2">CAIM 600</strain>
    </source>
</reference>
<name>A0A4Q0Z0M0_9GAMM</name>
<dbReference type="AlphaFoldDB" id="A0A4Q0Z0M0"/>
<evidence type="ECO:0000313" key="1">
    <source>
        <dbReference type="EMBL" id="RXJ74961.1"/>
    </source>
</evidence>
<dbReference type="EMBL" id="PEIB01000001">
    <property type="protein sequence ID" value="RXJ74961.1"/>
    <property type="molecule type" value="Genomic_DNA"/>
</dbReference>
<dbReference type="OrthoDB" id="5816909at2"/>
<comment type="caution">
    <text evidence="1">The sequence shown here is derived from an EMBL/GenBank/DDBJ whole genome shotgun (WGS) entry which is preliminary data.</text>
</comment>
<accession>A0A4Q0Z0M0</accession>
<sequence length="94" mass="10143">MGNFNGVIEWASGTTEYVNVSSSSDFLTFSGTGFSSNSVVIYSRIAGASDNKCEFYVNEPNPKSRLVLCGDGEVRLMNSGKTLNVGRLKIFESS</sequence>
<keyword evidence="2" id="KW-1185">Reference proteome</keyword>
<proteinExistence type="predicted"/>
<protein>
    <submittedName>
        <fullName evidence="1">Uncharacterized protein</fullName>
    </submittedName>
</protein>